<dbReference type="AlphaFoldDB" id="A0ABC9BA41"/>
<dbReference type="Proteomes" id="UP001497457">
    <property type="component" value="Chromosome 24b"/>
</dbReference>
<dbReference type="InterPro" id="IPR036514">
    <property type="entry name" value="SGNH_hydro_sf"/>
</dbReference>
<dbReference type="Gene3D" id="3.40.50.1110">
    <property type="entry name" value="SGNH hydrolase"/>
    <property type="match status" value="1"/>
</dbReference>
<evidence type="ECO:0000256" key="1">
    <source>
        <dbReference type="ARBA" id="ARBA00022801"/>
    </source>
</evidence>
<reference evidence="3" key="1">
    <citation type="submission" date="2024-10" db="EMBL/GenBank/DDBJ databases">
        <authorList>
            <person name="Ryan C."/>
        </authorList>
    </citation>
    <scope>NUCLEOTIDE SEQUENCE [LARGE SCALE GENOMIC DNA]</scope>
</reference>
<evidence type="ECO:0000256" key="2">
    <source>
        <dbReference type="ARBA" id="ARBA00023098"/>
    </source>
</evidence>
<keyword evidence="2" id="KW-0443">Lipid metabolism</keyword>
<accession>A0ABC9BA41</accession>
<proteinExistence type="predicted"/>
<dbReference type="EMBL" id="OZ075134">
    <property type="protein sequence ID" value="CAL4995067.1"/>
    <property type="molecule type" value="Genomic_DNA"/>
</dbReference>
<keyword evidence="4" id="KW-1185">Reference proteome</keyword>
<evidence type="ECO:0000313" key="4">
    <source>
        <dbReference type="Proteomes" id="UP001497457"/>
    </source>
</evidence>
<organism evidence="3 4">
    <name type="scientific">Urochloa decumbens</name>
    <dbReference type="NCBI Taxonomy" id="240449"/>
    <lineage>
        <taxon>Eukaryota</taxon>
        <taxon>Viridiplantae</taxon>
        <taxon>Streptophyta</taxon>
        <taxon>Embryophyta</taxon>
        <taxon>Tracheophyta</taxon>
        <taxon>Spermatophyta</taxon>
        <taxon>Magnoliopsida</taxon>
        <taxon>Liliopsida</taxon>
        <taxon>Poales</taxon>
        <taxon>Poaceae</taxon>
        <taxon>PACMAD clade</taxon>
        <taxon>Panicoideae</taxon>
        <taxon>Panicodae</taxon>
        <taxon>Paniceae</taxon>
        <taxon>Melinidinae</taxon>
        <taxon>Urochloa</taxon>
    </lineage>
</organism>
<sequence length="142" mass="15565">MIDDGMQMRALVGQVTDAIVESVKELEGSQGVSKVVVNSLPPIGCQPFRASVYNYAHYDVMLLDIHAAFADVARDRYSPCCVGTSITGDGYCGQVDGNGNALYTLCTDPANYFYWDYLHPTQAAWEAVMDNLQPDIQDFLGI</sequence>
<dbReference type="PANTHER" id="PTHR46020">
    <property type="entry name" value="OSJNBB0059K02.9 PROTEIN"/>
    <property type="match status" value="1"/>
</dbReference>
<keyword evidence="1" id="KW-0378">Hydrolase</keyword>
<protein>
    <submittedName>
        <fullName evidence="3">Uncharacterized protein</fullName>
    </submittedName>
</protein>
<evidence type="ECO:0000313" key="3">
    <source>
        <dbReference type="EMBL" id="CAL4995067.1"/>
    </source>
</evidence>
<dbReference type="GO" id="GO:0006629">
    <property type="term" value="P:lipid metabolic process"/>
    <property type="evidence" value="ECO:0007669"/>
    <property type="project" value="UniProtKB-KW"/>
</dbReference>
<gene>
    <name evidence="3" type="ORF">URODEC1_LOCUS62193</name>
</gene>
<dbReference type="PANTHER" id="PTHR46020:SF15">
    <property type="entry name" value="SGNH HYDROLASE-TYPE ESTERASE DOMAIN-CONTAINING PROTEIN"/>
    <property type="match status" value="1"/>
</dbReference>
<name>A0ABC9BA41_9POAL</name>
<dbReference type="SUPFAM" id="SSF52266">
    <property type="entry name" value="SGNH hydrolase"/>
    <property type="match status" value="1"/>
</dbReference>
<dbReference type="GO" id="GO:0016787">
    <property type="term" value="F:hydrolase activity"/>
    <property type="evidence" value="ECO:0007669"/>
    <property type="project" value="UniProtKB-KW"/>
</dbReference>